<feature type="transmembrane region" description="Helical" evidence="1">
    <location>
        <begin position="72"/>
        <end position="92"/>
    </location>
</feature>
<dbReference type="AlphaFoldDB" id="A0A0X8X0D7"/>
<keyword evidence="3" id="KW-1185">Reference proteome</keyword>
<evidence type="ECO:0000256" key="1">
    <source>
        <dbReference type="SAM" id="Phobius"/>
    </source>
</evidence>
<protein>
    <submittedName>
        <fullName evidence="2">Uncharacterized protein</fullName>
    </submittedName>
</protein>
<keyword evidence="1" id="KW-1133">Transmembrane helix</keyword>
<keyword evidence="1" id="KW-0812">Transmembrane</keyword>
<dbReference type="EMBL" id="AP017313">
    <property type="protein sequence ID" value="BAU53371.1"/>
    <property type="molecule type" value="Genomic_DNA"/>
</dbReference>
<proteinExistence type="predicted"/>
<feature type="transmembrane region" description="Helical" evidence="1">
    <location>
        <begin position="112"/>
        <end position="130"/>
    </location>
</feature>
<evidence type="ECO:0000313" key="2">
    <source>
        <dbReference type="EMBL" id="BAU53371.1"/>
    </source>
</evidence>
<feature type="transmembrane region" description="Helical" evidence="1">
    <location>
        <begin position="48"/>
        <end position="66"/>
    </location>
</feature>
<accession>A0A0X8X0D7</accession>
<organism evidence="2 3">
    <name type="scientific">Mucilaginibacter gotjawali</name>
    <dbReference type="NCBI Taxonomy" id="1550579"/>
    <lineage>
        <taxon>Bacteria</taxon>
        <taxon>Pseudomonadati</taxon>
        <taxon>Bacteroidota</taxon>
        <taxon>Sphingobacteriia</taxon>
        <taxon>Sphingobacteriales</taxon>
        <taxon>Sphingobacteriaceae</taxon>
        <taxon>Mucilaginibacter</taxon>
    </lineage>
</organism>
<keyword evidence="1" id="KW-0472">Membrane</keyword>
<sequence length="139" mass="15981">MEETKPLETITKASILKRIIFYLNVSCFRILMSKSDPGNSIRDRSTRSLCAVINVMTEYIIINYFFPHLAWAWLRVILGTVTVFHGIIAFACEKEVLKMATNYNSNYNKFLFYLYVPFFATAIIGVLVMLNDSIGHIPK</sequence>
<evidence type="ECO:0000313" key="3">
    <source>
        <dbReference type="Proteomes" id="UP000218263"/>
    </source>
</evidence>
<dbReference type="KEGG" id="mgot:MgSA37_01538"/>
<name>A0A0X8X0D7_9SPHI</name>
<gene>
    <name evidence="2" type="ORF">MgSA37_01538</name>
</gene>
<dbReference type="Proteomes" id="UP000218263">
    <property type="component" value="Chromosome"/>
</dbReference>
<reference evidence="2 3" key="1">
    <citation type="submission" date="2015-12" db="EMBL/GenBank/DDBJ databases">
        <title>Genome sequence of Mucilaginibacter gotjawali.</title>
        <authorList>
            <person name="Lee J.S."/>
            <person name="Lee K.C."/>
            <person name="Kim K.K."/>
            <person name="Lee B.W."/>
        </authorList>
    </citation>
    <scope>NUCLEOTIDE SEQUENCE [LARGE SCALE GENOMIC DNA]</scope>
    <source>
        <strain evidence="2 3">SA3-7</strain>
    </source>
</reference>